<dbReference type="SUPFAM" id="SSF56808">
    <property type="entry name" value="Ribosomal protein L1"/>
    <property type="match status" value="1"/>
</dbReference>
<proteinExistence type="predicted"/>
<sequence length="165" mass="18572">MMLANQIVDRKVLSKSIRGLIISIEKLRKEYKPFEAKRQLIASFELFLADRRILRMLPPLLGKSFFEKKRLPIPVKLPQSPDKVSFLKIIEEASRTTPLYFPSNGRCISIKVATLDMPLEEIEANILTVLSHAIKQIPGGSLNNVQSVHIKSTSSTALPLYSIST</sequence>
<organism evidence="1 2">
    <name type="scientific">Mitosporidium daphniae</name>
    <dbReference type="NCBI Taxonomy" id="1485682"/>
    <lineage>
        <taxon>Eukaryota</taxon>
        <taxon>Fungi</taxon>
        <taxon>Fungi incertae sedis</taxon>
        <taxon>Microsporidia</taxon>
        <taxon>Mitosporidium</taxon>
    </lineage>
</organism>
<dbReference type="Proteomes" id="UP000029725">
    <property type="component" value="Unassembled WGS sequence"/>
</dbReference>
<evidence type="ECO:0000313" key="1">
    <source>
        <dbReference type="EMBL" id="KGG51905.1"/>
    </source>
</evidence>
<dbReference type="GeneID" id="25259219"/>
<dbReference type="InterPro" id="IPR028364">
    <property type="entry name" value="Ribosomal_uL1/biogenesis"/>
</dbReference>
<protein>
    <recommendedName>
        <fullName evidence="3">Ribosomal protein L1</fullName>
    </recommendedName>
</protein>
<dbReference type="AlphaFoldDB" id="A0A098VSH8"/>
<reference evidence="1 2" key="1">
    <citation type="submission" date="2014-04" db="EMBL/GenBank/DDBJ databases">
        <title>A new species of microsporidia sheds light on the evolution of extreme parasitism.</title>
        <authorList>
            <person name="Haag K.L."/>
            <person name="James T.Y."/>
            <person name="Larsson R."/>
            <person name="Schaer T.M."/>
            <person name="Refardt D."/>
            <person name="Pombert J.-F."/>
            <person name="Ebert D."/>
        </authorList>
    </citation>
    <scope>NUCLEOTIDE SEQUENCE [LARGE SCALE GENOMIC DNA]</scope>
    <source>
        <strain evidence="1 2">UGP3</strain>
        <tissue evidence="1">Spores</tissue>
    </source>
</reference>
<dbReference type="CDD" id="cd00403">
    <property type="entry name" value="Ribosomal_L1"/>
    <property type="match status" value="1"/>
</dbReference>
<name>A0A098VSH8_9MICR</name>
<dbReference type="EMBL" id="JMKJ01000166">
    <property type="protein sequence ID" value="KGG51905.1"/>
    <property type="molecule type" value="Genomic_DNA"/>
</dbReference>
<dbReference type="Pfam" id="PF00687">
    <property type="entry name" value="Ribosomal_L1"/>
    <property type="match status" value="1"/>
</dbReference>
<accession>A0A098VSH8</accession>
<evidence type="ECO:0000313" key="2">
    <source>
        <dbReference type="Proteomes" id="UP000029725"/>
    </source>
</evidence>
<dbReference type="OrthoDB" id="10251727at2759"/>
<dbReference type="RefSeq" id="XP_013238332.1">
    <property type="nucleotide sequence ID" value="XM_013382878.1"/>
</dbReference>
<gene>
    <name evidence="1" type="ORF">DI09_24p260</name>
</gene>
<evidence type="ECO:0008006" key="3">
    <source>
        <dbReference type="Google" id="ProtNLM"/>
    </source>
</evidence>
<dbReference type="InterPro" id="IPR016095">
    <property type="entry name" value="Ribosomal_uL1_3-a/b-sand"/>
</dbReference>
<dbReference type="HOGENOM" id="CLU_1611181_0_0_1"/>
<comment type="caution">
    <text evidence="1">The sequence shown here is derived from an EMBL/GenBank/DDBJ whole genome shotgun (WGS) entry which is preliminary data.</text>
</comment>
<keyword evidence="2" id="KW-1185">Reference proteome</keyword>
<dbReference type="InterPro" id="IPR023674">
    <property type="entry name" value="Ribosomal_uL1-like"/>
</dbReference>
<dbReference type="Gene3D" id="3.30.190.20">
    <property type="match status" value="1"/>
</dbReference>
<dbReference type="Gene3D" id="3.40.50.790">
    <property type="match status" value="1"/>
</dbReference>
<dbReference type="VEuPathDB" id="MicrosporidiaDB:DI09_24p260"/>